<accession>A0ABY7FFE1</accession>
<evidence type="ECO:0000313" key="2">
    <source>
        <dbReference type="Proteomes" id="UP001164746"/>
    </source>
</evidence>
<protein>
    <submittedName>
        <fullName evidence="1">Uncharacterized protein</fullName>
    </submittedName>
</protein>
<evidence type="ECO:0000313" key="1">
    <source>
        <dbReference type="EMBL" id="WAR20900.1"/>
    </source>
</evidence>
<sequence>LLSVSTFIFISDSYRVDFVLTVDVNQVTLCKEYRDQIVNSQIGALHGSTSLAAQKLHSALIRSPQGFREIVLALRNNNHGDLADKLDPGHNIN</sequence>
<dbReference type="Gene3D" id="1.10.533.10">
    <property type="entry name" value="Death Domain, Fas"/>
    <property type="match status" value="1"/>
</dbReference>
<proteinExistence type="predicted"/>
<dbReference type="EMBL" id="CP111023">
    <property type="protein sequence ID" value="WAR20900.1"/>
    <property type="molecule type" value="Genomic_DNA"/>
</dbReference>
<organism evidence="1 2">
    <name type="scientific">Mya arenaria</name>
    <name type="common">Soft-shell clam</name>
    <dbReference type="NCBI Taxonomy" id="6604"/>
    <lineage>
        <taxon>Eukaryota</taxon>
        <taxon>Metazoa</taxon>
        <taxon>Spiralia</taxon>
        <taxon>Lophotrochozoa</taxon>
        <taxon>Mollusca</taxon>
        <taxon>Bivalvia</taxon>
        <taxon>Autobranchia</taxon>
        <taxon>Heteroconchia</taxon>
        <taxon>Euheterodonta</taxon>
        <taxon>Imparidentia</taxon>
        <taxon>Neoheterodontei</taxon>
        <taxon>Myida</taxon>
        <taxon>Myoidea</taxon>
        <taxon>Myidae</taxon>
        <taxon>Mya</taxon>
    </lineage>
</organism>
<gene>
    <name evidence="1" type="ORF">MAR_014874</name>
</gene>
<dbReference type="Proteomes" id="UP001164746">
    <property type="component" value="Chromosome 12"/>
</dbReference>
<reference evidence="1" key="1">
    <citation type="submission" date="2022-11" db="EMBL/GenBank/DDBJ databases">
        <title>Centuries of genome instability and evolution in soft-shell clam transmissible cancer (bioRxiv).</title>
        <authorList>
            <person name="Hart S.F.M."/>
            <person name="Yonemitsu M.A."/>
            <person name="Giersch R.M."/>
            <person name="Beal B.F."/>
            <person name="Arriagada G."/>
            <person name="Davis B.W."/>
            <person name="Ostrander E.A."/>
            <person name="Goff S.P."/>
            <person name="Metzger M.J."/>
        </authorList>
    </citation>
    <scope>NUCLEOTIDE SEQUENCE</scope>
    <source>
        <strain evidence="1">MELC-2E11</strain>
        <tissue evidence="1">Siphon/mantle</tissue>
    </source>
</reference>
<keyword evidence="2" id="KW-1185">Reference proteome</keyword>
<dbReference type="InterPro" id="IPR011029">
    <property type="entry name" value="DEATH-like_dom_sf"/>
</dbReference>
<feature type="non-terminal residue" evidence="1">
    <location>
        <position position="93"/>
    </location>
</feature>
<name>A0ABY7FFE1_MYAAR</name>